<dbReference type="Proteomes" id="UP001056384">
    <property type="component" value="Chromosome 9"/>
</dbReference>
<gene>
    <name evidence="1" type="ORF">Slin15195_G105490</name>
</gene>
<keyword evidence="2" id="KW-1185">Reference proteome</keyword>
<dbReference type="EMBL" id="CP099426">
    <property type="protein sequence ID" value="USW57230.1"/>
    <property type="molecule type" value="Genomic_DNA"/>
</dbReference>
<accession>A0A9Q9AY26</accession>
<dbReference type="AlphaFoldDB" id="A0A9Q9AY26"/>
<protein>
    <submittedName>
        <fullName evidence="1">Uncharacterized protein</fullName>
    </submittedName>
</protein>
<evidence type="ECO:0000313" key="1">
    <source>
        <dbReference type="EMBL" id="USW57230.1"/>
    </source>
</evidence>
<sequence>MTGFLDLPAELRNRVYELIVTRNQVIPLSKVVGAAIVIYSIPAREDSMSIFPRLPALSGVSRQVRTEALAIFYGSNTFTAHSHFETKTFIQRLDSRSLTMLRDVRATTYQISALKQIVKPNLHNLVNYYARGFLSNTAAKVPLRTKRIGRGGRNEDFEVTWVSLADLDLWERDPRDIDMVRRVTLLSRY</sequence>
<proteinExistence type="predicted"/>
<reference evidence="1" key="1">
    <citation type="submission" date="2022-06" db="EMBL/GenBank/DDBJ databases">
        <title>Complete genome sequences of two strains of the flax pathogen Septoria linicola.</title>
        <authorList>
            <person name="Lapalu N."/>
            <person name="Simon A."/>
            <person name="Demenou B."/>
            <person name="Paumier D."/>
            <person name="Guillot M.-P."/>
            <person name="Gout L."/>
            <person name="Valade R."/>
        </authorList>
    </citation>
    <scope>NUCLEOTIDE SEQUENCE</scope>
    <source>
        <strain evidence="1">SE15195</strain>
    </source>
</reference>
<dbReference type="PANTHER" id="PTHR42085">
    <property type="entry name" value="F-BOX DOMAIN-CONTAINING PROTEIN"/>
    <property type="match status" value="1"/>
</dbReference>
<name>A0A9Q9AY26_9PEZI</name>
<evidence type="ECO:0000313" key="2">
    <source>
        <dbReference type="Proteomes" id="UP001056384"/>
    </source>
</evidence>
<dbReference type="InterPro" id="IPR038883">
    <property type="entry name" value="AN11006-like"/>
</dbReference>
<dbReference type="PANTHER" id="PTHR42085:SF2">
    <property type="entry name" value="F-BOX DOMAIN-CONTAINING PROTEIN"/>
    <property type="match status" value="1"/>
</dbReference>
<organism evidence="1 2">
    <name type="scientific">Septoria linicola</name>
    <dbReference type="NCBI Taxonomy" id="215465"/>
    <lineage>
        <taxon>Eukaryota</taxon>
        <taxon>Fungi</taxon>
        <taxon>Dikarya</taxon>
        <taxon>Ascomycota</taxon>
        <taxon>Pezizomycotina</taxon>
        <taxon>Dothideomycetes</taxon>
        <taxon>Dothideomycetidae</taxon>
        <taxon>Mycosphaerellales</taxon>
        <taxon>Mycosphaerellaceae</taxon>
        <taxon>Septoria</taxon>
    </lineage>
</organism>